<accession>A0A1A9KGF5</accession>
<name>A0A1A9KGF5_9PSED</name>
<dbReference type="InterPro" id="IPR013783">
    <property type="entry name" value="Ig-like_fold"/>
</dbReference>
<proteinExistence type="predicted"/>
<dbReference type="Proteomes" id="UP000077748">
    <property type="component" value="Chromosome"/>
</dbReference>
<evidence type="ECO:0000313" key="3">
    <source>
        <dbReference type="Proteomes" id="UP000077748"/>
    </source>
</evidence>
<dbReference type="RefSeq" id="WP_064583948.1">
    <property type="nucleotide sequence ID" value="NZ_CP015878.1"/>
</dbReference>
<dbReference type="Pfam" id="PF22479">
    <property type="entry name" value="Pam3_gp18"/>
    <property type="match status" value="1"/>
</dbReference>
<feature type="domain" description="Cyanophage baseplate Pam3 plug gp18" evidence="1">
    <location>
        <begin position="1"/>
        <end position="95"/>
    </location>
</feature>
<protein>
    <recommendedName>
        <fullName evidence="1">Cyanophage baseplate Pam3 plug gp18 domain-containing protein</fullName>
    </recommendedName>
</protein>
<sequence>MQIIPLAAVASQTLKVVLAQQNCVLNVYQQSTGIYLDVILEGETILAGVLCRDRVRCVRQAYLGFIGDLAFMDTEGTDDPVYSGLGSRWVLMYLSPEDLIEKTTSTSIDFQTRINAANAWASAHPLVLTGALNNGVRGVPYSSSITLQGQMNSSAISWSVVGSLPAGLSLDSRTGVVSGTPTAGLTIVSFTLTAKDNLGRTATSAQTVKIGQTFTMATSLPGIMSLTRPSIGTYFDPAAVLQVAANDQPRFDYDPVTLALRGLLVEEQRTNLLLRSSEFGNASWSKTRMSVVEDVAIAPDGTTSMDLLVPTTVSGNHQISQSVAVSGGSINALSFYVKAAGYNFVRLRIGDSVGYLVDAIADLANGVITNPSAASKIEPIGNGIYRLSMSATASVGATTLSLGVWVYDNSKAAEFVGDGVSGIYVWGAQIEAGAFPTSIIPTTSAQVTRAADVASITVPSGFTTLTYDYDDGTSLQETVSTGAHTIPTPVAPKRIKTISVTA</sequence>
<evidence type="ECO:0000313" key="2">
    <source>
        <dbReference type="EMBL" id="ANI16657.1"/>
    </source>
</evidence>
<dbReference type="GO" id="GO:0005509">
    <property type="term" value="F:calcium ion binding"/>
    <property type="evidence" value="ECO:0007669"/>
    <property type="project" value="InterPro"/>
</dbReference>
<dbReference type="InterPro" id="IPR015919">
    <property type="entry name" value="Cadherin-like_sf"/>
</dbReference>
<gene>
    <name evidence="2" type="ORF">A9C11_22995</name>
</gene>
<dbReference type="Pfam" id="PF05345">
    <property type="entry name" value="He_PIG"/>
    <property type="match status" value="1"/>
</dbReference>
<dbReference type="EMBL" id="CP015878">
    <property type="protein sequence ID" value="ANI16657.1"/>
    <property type="molecule type" value="Genomic_DNA"/>
</dbReference>
<dbReference type="GO" id="GO:0016020">
    <property type="term" value="C:membrane"/>
    <property type="evidence" value="ECO:0007669"/>
    <property type="project" value="InterPro"/>
</dbReference>
<dbReference type="InterPro" id="IPR054252">
    <property type="entry name" value="Pam3_gp18"/>
</dbReference>
<organism evidence="2 3">
    <name type="scientific">Pseudomonas citronellolis</name>
    <dbReference type="NCBI Taxonomy" id="53408"/>
    <lineage>
        <taxon>Bacteria</taxon>
        <taxon>Pseudomonadati</taxon>
        <taxon>Pseudomonadota</taxon>
        <taxon>Gammaproteobacteria</taxon>
        <taxon>Pseudomonadales</taxon>
        <taxon>Pseudomonadaceae</taxon>
        <taxon>Pseudomonas</taxon>
    </lineage>
</organism>
<evidence type="ECO:0000259" key="1">
    <source>
        <dbReference type="Pfam" id="PF22479"/>
    </source>
</evidence>
<reference evidence="2 3" key="1">
    <citation type="submission" date="2016-05" db="EMBL/GenBank/DDBJ databases">
        <title>Genome Sequence of Pseudomonas citronellolis Strain SJTE-3, an Estrogens and Persistent Organic Pollutants degradation strain.</title>
        <authorList>
            <person name="Liang R."/>
        </authorList>
    </citation>
    <scope>NUCLEOTIDE SEQUENCE [LARGE SCALE GENOMIC DNA]</scope>
    <source>
        <strain evidence="2 3">SJTE-3</strain>
    </source>
</reference>
<dbReference type="Gene3D" id="2.60.40.10">
    <property type="entry name" value="Immunoglobulins"/>
    <property type="match status" value="1"/>
</dbReference>
<dbReference type="AlphaFoldDB" id="A0A1A9KGF5"/>
<dbReference type="SUPFAM" id="SSF49313">
    <property type="entry name" value="Cadherin-like"/>
    <property type="match status" value="1"/>
</dbReference>